<organism evidence="1 2">
    <name type="scientific">Dendrobium nobile</name>
    <name type="common">Orchid</name>
    <dbReference type="NCBI Taxonomy" id="94219"/>
    <lineage>
        <taxon>Eukaryota</taxon>
        <taxon>Viridiplantae</taxon>
        <taxon>Streptophyta</taxon>
        <taxon>Embryophyta</taxon>
        <taxon>Tracheophyta</taxon>
        <taxon>Spermatophyta</taxon>
        <taxon>Magnoliopsida</taxon>
        <taxon>Liliopsida</taxon>
        <taxon>Asparagales</taxon>
        <taxon>Orchidaceae</taxon>
        <taxon>Epidendroideae</taxon>
        <taxon>Malaxideae</taxon>
        <taxon>Dendrobiinae</taxon>
        <taxon>Dendrobium</taxon>
    </lineage>
</organism>
<keyword evidence="2" id="KW-1185">Reference proteome</keyword>
<protein>
    <submittedName>
        <fullName evidence="1">Uncharacterized protein</fullName>
    </submittedName>
</protein>
<proteinExistence type="predicted"/>
<evidence type="ECO:0000313" key="1">
    <source>
        <dbReference type="EMBL" id="KAI0527534.1"/>
    </source>
</evidence>
<dbReference type="EMBL" id="JAGYWB010000003">
    <property type="protein sequence ID" value="KAI0527534.1"/>
    <property type="molecule type" value="Genomic_DNA"/>
</dbReference>
<dbReference type="AlphaFoldDB" id="A0A8T3C3N3"/>
<dbReference type="Proteomes" id="UP000829196">
    <property type="component" value="Unassembled WGS sequence"/>
</dbReference>
<comment type="caution">
    <text evidence="1">The sequence shown here is derived from an EMBL/GenBank/DDBJ whole genome shotgun (WGS) entry which is preliminary data.</text>
</comment>
<sequence length="55" mass="6545">MLNDKAGYTSKVGIREYHEDLNIIYIKQQFGHDVLWIQNMCAEWCSIIFLLSFFT</sequence>
<evidence type="ECO:0000313" key="2">
    <source>
        <dbReference type="Proteomes" id="UP000829196"/>
    </source>
</evidence>
<gene>
    <name evidence="1" type="ORF">KFK09_003138</name>
</gene>
<accession>A0A8T3C3N3</accession>
<reference evidence="1" key="1">
    <citation type="journal article" date="2022" name="Front. Genet.">
        <title>Chromosome-Scale Assembly of the Dendrobium nobile Genome Provides Insights Into the Molecular Mechanism of the Biosynthesis of the Medicinal Active Ingredient of Dendrobium.</title>
        <authorList>
            <person name="Xu Q."/>
            <person name="Niu S.-C."/>
            <person name="Li K.-L."/>
            <person name="Zheng P.-J."/>
            <person name="Zhang X.-J."/>
            <person name="Jia Y."/>
            <person name="Liu Y."/>
            <person name="Niu Y.-X."/>
            <person name="Yu L.-H."/>
            <person name="Chen D.-F."/>
            <person name="Zhang G.-Q."/>
        </authorList>
    </citation>
    <scope>NUCLEOTIDE SEQUENCE</scope>
    <source>
        <tissue evidence="1">Leaf</tissue>
    </source>
</reference>
<name>A0A8T3C3N3_DENNO</name>